<protein>
    <recommendedName>
        <fullName evidence="3">Glycosyltransferase family 1 protein</fullName>
    </recommendedName>
</protein>
<evidence type="ECO:0000313" key="1">
    <source>
        <dbReference type="EMBL" id="KRO62147.1"/>
    </source>
</evidence>
<evidence type="ECO:0000313" key="2">
    <source>
        <dbReference type="Proteomes" id="UP000051269"/>
    </source>
</evidence>
<reference evidence="1 2" key="1">
    <citation type="submission" date="2015-10" db="EMBL/GenBank/DDBJ databases">
        <title>Metagenome-Assembled Genomes uncover a global brackish microbiome.</title>
        <authorList>
            <person name="Hugerth L.W."/>
            <person name="Larsson J."/>
            <person name="Alneberg J."/>
            <person name="Lindh M.V."/>
            <person name="Legrand C."/>
            <person name="Pinhassi J."/>
            <person name="Andersson A.F."/>
        </authorList>
    </citation>
    <scope>NUCLEOTIDE SEQUENCE [LARGE SCALE GENOMIC DNA]</scope>
    <source>
        <strain evidence="1">BACL18 MAG-120507-bin52</strain>
    </source>
</reference>
<dbReference type="Proteomes" id="UP000051269">
    <property type="component" value="Unassembled WGS sequence"/>
</dbReference>
<gene>
    <name evidence="1" type="ORF">ABR82_06035</name>
</gene>
<evidence type="ECO:0008006" key="3">
    <source>
        <dbReference type="Google" id="ProtNLM"/>
    </source>
</evidence>
<proteinExistence type="predicted"/>
<comment type="caution">
    <text evidence="1">The sequence shown here is derived from an EMBL/GenBank/DDBJ whole genome shotgun (WGS) entry which is preliminary data.</text>
</comment>
<dbReference type="AlphaFoldDB" id="A0A0R2RPP5"/>
<dbReference type="EMBL" id="LIBO01000124">
    <property type="protein sequence ID" value="KRO62147.1"/>
    <property type="molecule type" value="Genomic_DNA"/>
</dbReference>
<sequence length="386" mass="43210">MKKRAVVGVGVAGFPEKAAGNSWAFLQWGLGLRELGWEVWLVESLRSKELKDSRGEQARLNESVNLAHWVRTLREIGWDERATLLAEGETVEERGLRDFAKGADLFLNLSGHFKRPDLVEGVASRVYVDLDPAFTQIWAKVYQSPMNFAGHNAFWSVGLGMGRGAVVPDTGHAWKAVLPPVCRQYWTQEAAGATAGRAMELGRDRWTTVAHWYGYAAVEWEGKSYSNKAPEFAKLLEWPKKSGLRPQVVTDLGWGEERELFEKAGWEFLDPAPVCSDWREYRSFLAASRGEFSPAKGGYVTAQTGWFSDRSVLYLSLGRPVLLQETGWSKWLPEGEGLVAFRSLEEAVEKAQEIEKNYGAHARGAETVAREHLDARQSIPRALALL</sequence>
<name>A0A0R2RPP5_9BACT</name>
<organism evidence="1 2">
    <name type="scientific">Verrucomicrobia subdivision 6 bacterium BACL9 MAG-120507-bin52</name>
    <dbReference type="NCBI Taxonomy" id="1655590"/>
    <lineage>
        <taxon>Bacteria</taxon>
        <taxon>Pseudomonadati</taxon>
        <taxon>Verrucomicrobiota</taxon>
        <taxon>Verrucomicrobiia</taxon>
        <taxon>Verrucomicrobiales</taxon>
        <taxon>Verrucomicrobia subdivision 6</taxon>
    </lineage>
</organism>
<accession>A0A0R2RPP5</accession>